<dbReference type="InterPro" id="IPR001357">
    <property type="entry name" value="BRCT_dom"/>
</dbReference>
<evidence type="ECO:0000313" key="3">
    <source>
        <dbReference type="EMBL" id="WGL94093.1"/>
    </source>
</evidence>
<dbReference type="AlphaFoldDB" id="A0AA95GBR9"/>
<dbReference type="Gene3D" id="1.10.10.10">
    <property type="entry name" value="Winged helix-like DNA-binding domain superfamily/Winged helix DNA-binding domain"/>
    <property type="match status" value="1"/>
</dbReference>
<feature type="domain" description="BRCT" evidence="2">
    <location>
        <begin position="104"/>
        <end position="204"/>
    </location>
</feature>
<proteinExistence type="predicted"/>
<accession>A0AA95GBR9</accession>
<dbReference type="Proteomes" id="UP001177597">
    <property type="component" value="Plasmid paIh6"/>
</dbReference>
<gene>
    <name evidence="3" type="ORF">QE207_01785</name>
</gene>
<organism evidence="3 4">
    <name type="scientific">Arsenophonus nasoniae</name>
    <name type="common">son-killer infecting Nasonia vitripennis</name>
    <dbReference type="NCBI Taxonomy" id="638"/>
    <lineage>
        <taxon>Bacteria</taxon>
        <taxon>Pseudomonadati</taxon>
        <taxon>Pseudomonadota</taxon>
        <taxon>Gammaproteobacteria</taxon>
        <taxon>Enterobacterales</taxon>
        <taxon>Morganellaceae</taxon>
        <taxon>Arsenophonus</taxon>
    </lineage>
</organism>
<evidence type="ECO:0000259" key="2">
    <source>
        <dbReference type="PROSITE" id="PS50172"/>
    </source>
</evidence>
<protein>
    <submittedName>
        <fullName evidence="3">Replication initiator protein A</fullName>
    </submittedName>
</protein>
<evidence type="ECO:0000313" key="4">
    <source>
        <dbReference type="Proteomes" id="UP001177597"/>
    </source>
</evidence>
<dbReference type="InterPro" id="IPR018777">
    <property type="entry name" value="Replication_initiator_prot_A"/>
</dbReference>
<dbReference type="Pfam" id="PF10134">
    <property type="entry name" value="RPA"/>
    <property type="match status" value="1"/>
</dbReference>
<geneLocation type="plasmid" evidence="3 4">
    <name>paIh6</name>
</geneLocation>
<reference evidence="3" key="1">
    <citation type="submission" date="2023-04" db="EMBL/GenBank/DDBJ databases">
        <title>Genome dynamics across the evolutionary transition to endosymbiosis.</title>
        <authorList>
            <person name="Siozios S."/>
            <person name="Nadal-Jimenez P."/>
            <person name="Azagi T."/>
            <person name="Sprong H."/>
            <person name="Frost C.L."/>
            <person name="Parratt S.R."/>
            <person name="Taylor G."/>
            <person name="Brettell L."/>
            <person name="Lew K.C."/>
            <person name="Croft L."/>
            <person name="King K.C."/>
            <person name="Brockhurst M.A."/>
            <person name="Hypsa V."/>
            <person name="Novakova E."/>
            <person name="Darby A.C."/>
            <person name="Hurst G.D.D."/>
        </authorList>
    </citation>
    <scope>NUCLEOTIDE SEQUENCE</scope>
    <source>
        <strain evidence="3">AIh</strain>
        <plasmid evidence="3">paIh6</plasmid>
    </source>
</reference>
<keyword evidence="3" id="KW-0614">Plasmid</keyword>
<sequence length="310" mass="36095">MNDHTKKKGKCNLKTLRPHKHKQLEFFIADDVDVSTFRDEMASMEHPFFALKGGDTKDRKYKNGNVTIVVRSNSLGLATIFDKDIWIYAISKLQEAINCGQPISRTIAFTPYDFFVTTNRSTSGVGYRELKKALNRLKGTTIETNIVYSEDREETVIFGLIEKARILEDKKGKLEIGMVEVTLPDWLYQAITKTKVLQISPDYFRIRKAIDRRIYEIARKHCGSQYKFVISLEKLHQKTGSSRELRKFRFDIKQLSKINDLPDYEILFDLPTDKVVFKNRNQNTPESEASRKREKGKKEVFKIKQKVLKK</sequence>
<feature type="region of interest" description="Disordered" evidence="1">
    <location>
        <begin position="279"/>
        <end position="298"/>
    </location>
</feature>
<dbReference type="PROSITE" id="PS50172">
    <property type="entry name" value="BRCT"/>
    <property type="match status" value="1"/>
</dbReference>
<feature type="compositionally biased region" description="Basic and acidic residues" evidence="1">
    <location>
        <begin position="288"/>
        <end position="298"/>
    </location>
</feature>
<dbReference type="InterPro" id="IPR036388">
    <property type="entry name" value="WH-like_DNA-bd_sf"/>
</dbReference>
<dbReference type="RefSeq" id="WP_280628498.1">
    <property type="nucleotide sequence ID" value="NZ_CP123496.1"/>
</dbReference>
<name>A0AA95GBR9_9GAMM</name>
<dbReference type="EMBL" id="CP123496">
    <property type="protein sequence ID" value="WGL94093.1"/>
    <property type="molecule type" value="Genomic_DNA"/>
</dbReference>
<evidence type="ECO:0000256" key="1">
    <source>
        <dbReference type="SAM" id="MobiDB-lite"/>
    </source>
</evidence>